<evidence type="ECO:0000313" key="2">
    <source>
        <dbReference type="Proteomes" id="UP000729402"/>
    </source>
</evidence>
<reference evidence="1" key="2">
    <citation type="submission" date="2021-02" db="EMBL/GenBank/DDBJ databases">
        <authorList>
            <person name="Kimball J.A."/>
            <person name="Haas M.W."/>
            <person name="Macchietto M."/>
            <person name="Kono T."/>
            <person name="Duquette J."/>
            <person name="Shao M."/>
        </authorList>
    </citation>
    <scope>NUCLEOTIDE SEQUENCE</scope>
    <source>
        <tissue evidence="1">Fresh leaf tissue</tissue>
    </source>
</reference>
<sequence length="103" mass="10796">MSPTILYNLQQINGSRQHSRGIPNNDKARREIYQSLGDGALGSGSPAAWSGGASSRSTIPEGGIYGLWWRRLSRMATVSADKGGAIATCDFTAPAADPALAFA</sequence>
<comment type="caution">
    <text evidence="1">The sequence shown here is derived from an EMBL/GenBank/DDBJ whole genome shotgun (WGS) entry which is preliminary data.</text>
</comment>
<dbReference type="Proteomes" id="UP000729402">
    <property type="component" value="Unassembled WGS sequence"/>
</dbReference>
<gene>
    <name evidence="1" type="ORF">GUJ93_ZPchr0010g10789</name>
</gene>
<proteinExistence type="predicted"/>
<dbReference type="AlphaFoldDB" id="A0A8J6BMR9"/>
<reference evidence="1" key="1">
    <citation type="journal article" date="2021" name="bioRxiv">
        <title>Whole Genome Assembly and Annotation of Northern Wild Rice, Zizania palustris L., Supports a Whole Genome Duplication in the Zizania Genus.</title>
        <authorList>
            <person name="Haas M."/>
            <person name="Kono T."/>
            <person name="Macchietto M."/>
            <person name="Millas R."/>
            <person name="McGilp L."/>
            <person name="Shao M."/>
            <person name="Duquette J."/>
            <person name="Hirsch C.N."/>
            <person name="Kimball J."/>
        </authorList>
    </citation>
    <scope>NUCLEOTIDE SEQUENCE</scope>
    <source>
        <tissue evidence="1">Fresh leaf tissue</tissue>
    </source>
</reference>
<dbReference type="EMBL" id="JAAALK010000082">
    <property type="protein sequence ID" value="KAG8088136.1"/>
    <property type="molecule type" value="Genomic_DNA"/>
</dbReference>
<protein>
    <submittedName>
        <fullName evidence="1">Uncharacterized protein</fullName>
    </submittedName>
</protein>
<evidence type="ECO:0000313" key="1">
    <source>
        <dbReference type="EMBL" id="KAG8088136.1"/>
    </source>
</evidence>
<organism evidence="1 2">
    <name type="scientific">Zizania palustris</name>
    <name type="common">Northern wild rice</name>
    <dbReference type="NCBI Taxonomy" id="103762"/>
    <lineage>
        <taxon>Eukaryota</taxon>
        <taxon>Viridiplantae</taxon>
        <taxon>Streptophyta</taxon>
        <taxon>Embryophyta</taxon>
        <taxon>Tracheophyta</taxon>
        <taxon>Spermatophyta</taxon>
        <taxon>Magnoliopsida</taxon>
        <taxon>Liliopsida</taxon>
        <taxon>Poales</taxon>
        <taxon>Poaceae</taxon>
        <taxon>BOP clade</taxon>
        <taxon>Oryzoideae</taxon>
        <taxon>Oryzeae</taxon>
        <taxon>Zizaniinae</taxon>
        <taxon>Zizania</taxon>
    </lineage>
</organism>
<accession>A0A8J6BMR9</accession>
<keyword evidence="2" id="KW-1185">Reference proteome</keyword>
<name>A0A8J6BMR9_ZIZPA</name>